<evidence type="ECO:0000256" key="1">
    <source>
        <dbReference type="SAM" id="MobiDB-lite"/>
    </source>
</evidence>
<organism evidence="2 3">
    <name type="scientific">Aphanomyces euteiches</name>
    <dbReference type="NCBI Taxonomy" id="100861"/>
    <lineage>
        <taxon>Eukaryota</taxon>
        <taxon>Sar</taxon>
        <taxon>Stramenopiles</taxon>
        <taxon>Oomycota</taxon>
        <taxon>Saprolegniomycetes</taxon>
        <taxon>Saprolegniales</taxon>
        <taxon>Verrucalvaceae</taxon>
        <taxon>Aphanomyces</taxon>
    </lineage>
</organism>
<dbReference type="InterPro" id="IPR031367">
    <property type="entry name" value="CCDC24"/>
</dbReference>
<feature type="compositionally biased region" description="Low complexity" evidence="1">
    <location>
        <begin position="159"/>
        <end position="170"/>
    </location>
</feature>
<dbReference type="Proteomes" id="UP000481153">
    <property type="component" value="Unassembled WGS sequence"/>
</dbReference>
<dbReference type="EMBL" id="VJMJ01000052">
    <property type="protein sequence ID" value="KAF0740417.1"/>
    <property type="molecule type" value="Genomic_DNA"/>
</dbReference>
<dbReference type="Pfam" id="PF15669">
    <property type="entry name" value="CCDC24"/>
    <property type="match status" value="1"/>
</dbReference>
<accession>A0A6G0XJE0</accession>
<protein>
    <submittedName>
        <fullName evidence="2">Uncharacterized protein</fullName>
    </submittedName>
</protein>
<proteinExistence type="predicted"/>
<name>A0A6G0XJE0_9STRA</name>
<gene>
    <name evidence="2" type="ORF">Ae201684_004153</name>
</gene>
<dbReference type="PANTHER" id="PTHR28601">
    <property type="entry name" value="COILED-COIL DOMAIN-CONTAINING PROTEIN 24"/>
    <property type="match status" value="1"/>
</dbReference>
<comment type="caution">
    <text evidence="2">The sequence shown here is derived from an EMBL/GenBank/DDBJ whole genome shotgun (WGS) entry which is preliminary data.</text>
</comment>
<dbReference type="PANTHER" id="PTHR28601:SF1">
    <property type="entry name" value="COILED-COIL DOMAIN-CONTAINING PROTEIN 24"/>
    <property type="match status" value="1"/>
</dbReference>
<evidence type="ECO:0000313" key="2">
    <source>
        <dbReference type="EMBL" id="KAF0740417.1"/>
    </source>
</evidence>
<dbReference type="VEuPathDB" id="FungiDB:AeMF1_005192"/>
<dbReference type="AlphaFoldDB" id="A0A6G0XJE0"/>
<feature type="region of interest" description="Disordered" evidence="1">
    <location>
        <begin position="143"/>
        <end position="171"/>
    </location>
</feature>
<evidence type="ECO:0000313" key="3">
    <source>
        <dbReference type="Proteomes" id="UP000481153"/>
    </source>
</evidence>
<reference evidence="2 3" key="1">
    <citation type="submission" date="2019-07" db="EMBL/GenBank/DDBJ databases">
        <title>Genomics analysis of Aphanomyces spp. identifies a new class of oomycete effector associated with host adaptation.</title>
        <authorList>
            <person name="Gaulin E."/>
        </authorList>
    </citation>
    <scope>NUCLEOTIDE SEQUENCE [LARGE SCALE GENOMIC DNA]</scope>
    <source>
        <strain evidence="2 3">ATCC 201684</strain>
    </source>
</reference>
<sequence>MHTPEVFYVRPLLWDEVRKAVNQAEIEELYQVLGHQYIDENLTLQTELRALVEILGDYQKANDSIRDAIRNRPALPEPPGRALLIDELKILASNLQDRQLTSPHDKQILGYIFSESYDEQQSNPPMTPRLKGFESFSDNAVLIRPGTADGNRKRPMSRPPSSRGLSSRGSVTSTASAPAVLEDLGCVNIRQIDSMKQKLRDALLEEKQQLLDDIEFIQGCLEMEQDLIEEDTKHAVLQPAPSLKDLHEFRKALEHACLEHVQLHATRRLILAAFGLSRTSWRTFKNE</sequence>
<keyword evidence="3" id="KW-1185">Reference proteome</keyword>